<evidence type="ECO:0000256" key="1">
    <source>
        <dbReference type="SAM" id="MobiDB-lite"/>
    </source>
</evidence>
<feature type="region of interest" description="Disordered" evidence="1">
    <location>
        <begin position="477"/>
        <end position="749"/>
    </location>
</feature>
<dbReference type="Proteomes" id="UP000235371">
    <property type="component" value="Unassembled WGS sequence"/>
</dbReference>
<feature type="region of interest" description="Disordered" evidence="1">
    <location>
        <begin position="394"/>
        <end position="453"/>
    </location>
</feature>
<proteinExistence type="predicted"/>
<accession>A0A2J6SFV9</accession>
<feature type="compositionally biased region" description="Low complexity" evidence="1">
    <location>
        <begin position="696"/>
        <end position="709"/>
    </location>
</feature>
<dbReference type="EMBL" id="KZ613920">
    <property type="protein sequence ID" value="PMD49651.1"/>
    <property type="molecule type" value="Genomic_DNA"/>
</dbReference>
<keyword evidence="3" id="KW-1185">Reference proteome</keyword>
<feature type="region of interest" description="Disordered" evidence="1">
    <location>
        <begin position="228"/>
        <end position="340"/>
    </location>
</feature>
<feature type="compositionally biased region" description="Basic and acidic residues" evidence="1">
    <location>
        <begin position="498"/>
        <end position="600"/>
    </location>
</feature>
<dbReference type="AlphaFoldDB" id="A0A2J6SFV9"/>
<feature type="compositionally biased region" description="Basic and acidic residues" evidence="1">
    <location>
        <begin position="229"/>
        <end position="243"/>
    </location>
</feature>
<evidence type="ECO:0000313" key="2">
    <source>
        <dbReference type="EMBL" id="PMD49651.1"/>
    </source>
</evidence>
<feature type="compositionally biased region" description="Polar residues" evidence="1">
    <location>
        <begin position="638"/>
        <end position="649"/>
    </location>
</feature>
<dbReference type="RefSeq" id="XP_024726555.1">
    <property type="nucleotide sequence ID" value="XM_024884292.1"/>
</dbReference>
<sequence length="749" mass="86421">MATWGAYFSSYVKKTSNPKQVELEELNEKELLSQSSNGPKRIESGSSQKSVKKLYDLAEEPQSHQPKRSASNAARVAKMFGYGTPAPEAEVKVEPVAPMATWTKIEPVAPLSFTKIDTTPALAPAPAAVLPSFMERFESTATPVIAPPAPKEVESKPLPAAPAAKKNAKALPTAPVKSKSKQDVFAMLDDFASFADNPDAIQILPDLPAKKPVVAELRLETKNIVTQNTREDYRPAPARKDSFWSETESPASYRSSRKGSFQSQMSQTETPASPLSSNSFRKNPFQSQLSPLLSRPKLVVAKNASLEPSEDFRSRMEEFERQSEELKREQKRRDEEREQILKYERMQDQMRYEREKMEIEREEMMEEQRKFEQEAARIAQEEKQMEQFMKSLKVEMERDRENEERKRRVAEEAERDKLRALEAQEREQAKIEAEERELREQEARLAQRQREAEEKERKLLLKDERLAQEEADRLTALALREAKEEDRRRNEYEEEMEADRRRFEVEQEEEERRRANDEEFERQRQRRFIAERAERERLEQEREEQERFEQQEAEMERQRARDERIETQRRVAEERVQRAQFEENESRRRDQENVDRRFDQQGEESDDDRPLTKEQEMEKAEEKIRQAFAGLAKEKDQNAQPVQRSNTVAIQMPRPIAPVKNYSRGIIPAGGESRVNKGEPEQQNADRVLGRNNTVAAFGAKPGPAKKPGVLQKPPRAPGGSLGNIGLPGGPRSGLPSGPGPKRNLTTRR</sequence>
<feature type="compositionally biased region" description="Basic and acidic residues" evidence="1">
    <location>
        <begin position="608"/>
        <end position="625"/>
    </location>
</feature>
<dbReference type="OrthoDB" id="3560732at2759"/>
<reference evidence="2 3" key="1">
    <citation type="submission" date="2016-04" db="EMBL/GenBank/DDBJ databases">
        <title>A degradative enzymes factory behind the ericoid mycorrhizal symbiosis.</title>
        <authorList>
            <consortium name="DOE Joint Genome Institute"/>
            <person name="Martino E."/>
            <person name="Morin E."/>
            <person name="Grelet G."/>
            <person name="Kuo A."/>
            <person name="Kohler A."/>
            <person name="Daghino S."/>
            <person name="Barry K."/>
            <person name="Choi C."/>
            <person name="Cichocki N."/>
            <person name="Clum A."/>
            <person name="Copeland A."/>
            <person name="Hainaut M."/>
            <person name="Haridas S."/>
            <person name="Labutti K."/>
            <person name="Lindquist E."/>
            <person name="Lipzen A."/>
            <person name="Khouja H.-R."/>
            <person name="Murat C."/>
            <person name="Ohm R."/>
            <person name="Olson A."/>
            <person name="Spatafora J."/>
            <person name="Veneault-Fourrey C."/>
            <person name="Henrissat B."/>
            <person name="Grigoriev I."/>
            <person name="Martin F."/>
            <person name="Perotto S."/>
        </authorList>
    </citation>
    <scope>NUCLEOTIDE SEQUENCE [LARGE SCALE GENOMIC DNA]</scope>
    <source>
        <strain evidence="2 3">E</strain>
    </source>
</reference>
<feature type="compositionally biased region" description="Basic and acidic residues" evidence="1">
    <location>
        <begin position="480"/>
        <end position="491"/>
    </location>
</feature>
<feature type="compositionally biased region" description="Basic and acidic residues" evidence="1">
    <location>
        <begin position="310"/>
        <end position="340"/>
    </location>
</feature>
<feature type="region of interest" description="Disordered" evidence="1">
    <location>
        <begin position="29"/>
        <end position="72"/>
    </location>
</feature>
<name>A0A2J6SFV9_9HELO</name>
<gene>
    <name evidence="2" type="ORF">K444DRAFT_638681</name>
</gene>
<dbReference type="InParanoid" id="A0A2J6SFV9"/>
<protein>
    <submittedName>
        <fullName evidence="2">Uncharacterized protein</fullName>
    </submittedName>
</protein>
<evidence type="ECO:0000313" key="3">
    <source>
        <dbReference type="Proteomes" id="UP000235371"/>
    </source>
</evidence>
<feature type="compositionally biased region" description="Polar residues" evidence="1">
    <location>
        <begin position="681"/>
        <end position="695"/>
    </location>
</feature>
<dbReference type="GeneID" id="36592369"/>
<organism evidence="2 3">
    <name type="scientific">Hyaloscypha bicolor E</name>
    <dbReference type="NCBI Taxonomy" id="1095630"/>
    <lineage>
        <taxon>Eukaryota</taxon>
        <taxon>Fungi</taxon>
        <taxon>Dikarya</taxon>
        <taxon>Ascomycota</taxon>
        <taxon>Pezizomycotina</taxon>
        <taxon>Leotiomycetes</taxon>
        <taxon>Helotiales</taxon>
        <taxon>Hyaloscyphaceae</taxon>
        <taxon>Hyaloscypha</taxon>
        <taxon>Hyaloscypha bicolor</taxon>
    </lineage>
</organism>
<feature type="compositionally biased region" description="Polar residues" evidence="1">
    <location>
        <begin position="244"/>
        <end position="291"/>
    </location>
</feature>
<feature type="compositionally biased region" description="Polar residues" evidence="1">
    <location>
        <begin position="33"/>
        <end position="49"/>
    </location>
</feature>
<feature type="compositionally biased region" description="Gly residues" evidence="1">
    <location>
        <begin position="720"/>
        <end position="732"/>
    </location>
</feature>